<dbReference type="InterPro" id="IPR002386">
    <property type="entry name" value="Amicyanin/Pseudoazurin"/>
</dbReference>
<evidence type="ECO:0000256" key="9">
    <source>
        <dbReference type="PIRSR" id="PIRSR602386-1"/>
    </source>
</evidence>
<dbReference type="Gene3D" id="2.60.40.420">
    <property type="entry name" value="Cupredoxins - blue copper proteins"/>
    <property type="match status" value="1"/>
</dbReference>
<protein>
    <recommendedName>
        <fullName evidence="2 8">Pseudoazurin</fullName>
    </recommendedName>
</protein>
<dbReference type="Pfam" id="PF00127">
    <property type="entry name" value="Copper-bind"/>
    <property type="match status" value="1"/>
</dbReference>
<dbReference type="Proteomes" id="UP000094936">
    <property type="component" value="Unassembled WGS sequence"/>
</dbReference>
<evidence type="ECO:0000313" key="13">
    <source>
        <dbReference type="Proteomes" id="UP000094936"/>
    </source>
</evidence>
<dbReference type="PRINTS" id="PR00156">
    <property type="entry name" value="COPPERBLUE"/>
</dbReference>
<feature type="chain" id="PRO_5008673350" description="Pseudoazurin" evidence="10">
    <location>
        <begin position="20"/>
        <end position="144"/>
    </location>
</feature>
<keyword evidence="5" id="KW-0574">Periplasm</keyword>
<dbReference type="EMBL" id="LYBM01000002">
    <property type="protein sequence ID" value="ODA35873.1"/>
    <property type="molecule type" value="Genomic_DNA"/>
</dbReference>
<keyword evidence="6" id="KW-0249">Electron transport</keyword>
<dbReference type="CDD" id="cd04218">
    <property type="entry name" value="Pseudoazurin"/>
    <property type="match status" value="1"/>
</dbReference>
<organism evidence="12 13">
    <name type="scientific">Veronia pacifica</name>
    <dbReference type="NCBI Taxonomy" id="1080227"/>
    <lineage>
        <taxon>Bacteria</taxon>
        <taxon>Pseudomonadati</taxon>
        <taxon>Pseudomonadota</taxon>
        <taxon>Gammaproteobacteria</taxon>
        <taxon>Vibrionales</taxon>
        <taxon>Vibrionaceae</taxon>
        <taxon>Veronia</taxon>
    </lineage>
</organism>
<dbReference type="InterPro" id="IPR012745">
    <property type="entry name" value="Pseudoazurin"/>
</dbReference>
<dbReference type="STRING" id="1080227.A8L45_02235"/>
<feature type="signal peptide" evidence="10">
    <location>
        <begin position="1"/>
        <end position="19"/>
    </location>
</feature>
<dbReference type="PROSITE" id="PS00196">
    <property type="entry name" value="COPPER_BLUE"/>
    <property type="match status" value="1"/>
</dbReference>
<dbReference type="GO" id="GO:0009055">
    <property type="term" value="F:electron transfer activity"/>
    <property type="evidence" value="ECO:0007669"/>
    <property type="project" value="InterPro"/>
</dbReference>
<evidence type="ECO:0000256" key="8">
    <source>
        <dbReference type="NCBIfam" id="TIGR02375"/>
    </source>
</evidence>
<dbReference type="SUPFAM" id="SSF49503">
    <property type="entry name" value="Cupredoxins"/>
    <property type="match status" value="1"/>
</dbReference>
<evidence type="ECO:0000256" key="5">
    <source>
        <dbReference type="ARBA" id="ARBA00022764"/>
    </source>
</evidence>
<keyword evidence="7 9" id="KW-0186">Copper</keyword>
<comment type="caution">
    <text evidence="12">The sequence shown here is derived from an EMBL/GenBank/DDBJ whole genome shotgun (WGS) entry which is preliminary data.</text>
</comment>
<keyword evidence="4 9" id="KW-0479">Metal-binding</keyword>
<dbReference type="InterPro" id="IPR008972">
    <property type="entry name" value="Cupredoxin"/>
</dbReference>
<evidence type="ECO:0000256" key="10">
    <source>
        <dbReference type="SAM" id="SignalP"/>
    </source>
</evidence>
<evidence type="ECO:0000256" key="4">
    <source>
        <dbReference type="ARBA" id="ARBA00022723"/>
    </source>
</evidence>
<dbReference type="InterPro" id="IPR028871">
    <property type="entry name" value="BlueCu_1_BS"/>
</dbReference>
<gene>
    <name evidence="12" type="ORF">A8L45_02235</name>
</gene>
<dbReference type="AlphaFoldDB" id="A0A1C3ERK1"/>
<dbReference type="PRINTS" id="PR00155">
    <property type="entry name" value="AMICYANIN"/>
</dbReference>
<feature type="binding site" evidence="9">
    <location>
        <position position="103"/>
    </location>
    <ligand>
        <name>Cu cation</name>
        <dbReference type="ChEBI" id="CHEBI:23378"/>
    </ligand>
</feature>
<dbReference type="NCBIfam" id="TIGR02375">
    <property type="entry name" value="pseudoazurin"/>
    <property type="match status" value="1"/>
</dbReference>
<dbReference type="InterPro" id="IPR001235">
    <property type="entry name" value="Copper_blue_Plastocyanin"/>
</dbReference>
<accession>A0A1C3ERK1</accession>
<evidence type="ECO:0000259" key="11">
    <source>
        <dbReference type="Pfam" id="PF00127"/>
    </source>
</evidence>
<dbReference type="OrthoDB" id="9757546at2"/>
<dbReference type="InterPro" id="IPR000923">
    <property type="entry name" value="BlueCu_1"/>
</dbReference>
<feature type="domain" description="Blue (type 1) copper" evidence="11">
    <location>
        <begin position="25"/>
        <end position="109"/>
    </location>
</feature>
<evidence type="ECO:0000313" key="12">
    <source>
        <dbReference type="EMBL" id="ODA35873.1"/>
    </source>
</evidence>
<comment type="cofactor">
    <cofactor evidence="9">
        <name>Cu cation</name>
        <dbReference type="ChEBI" id="CHEBI:23378"/>
    </cofactor>
    <text evidence="9">Binds 1 copper ion per subunit.</text>
</comment>
<feature type="binding site" evidence="9">
    <location>
        <position position="95"/>
    </location>
    <ligand>
        <name>Cu cation</name>
        <dbReference type="ChEBI" id="CHEBI:23378"/>
    </ligand>
</feature>
<feature type="binding site" evidence="9">
    <location>
        <position position="59"/>
    </location>
    <ligand>
        <name>Cu cation</name>
        <dbReference type="ChEBI" id="CHEBI:23378"/>
    </ligand>
</feature>
<proteinExistence type="predicted"/>
<evidence type="ECO:0000256" key="3">
    <source>
        <dbReference type="ARBA" id="ARBA00022448"/>
    </source>
</evidence>
<evidence type="ECO:0000256" key="7">
    <source>
        <dbReference type="ARBA" id="ARBA00023008"/>
    </source>
</evidence>
<dbReference type="GO" id="GO:0005507">
    <property type="term" value="F:copper ion binding"/>
    <property type="evidence" value="ECO:0007669"/>
    <property type="project" value="UniProtKB-UniRule"/>
</dbReference>
<evidence type="ECO:0000256" key="2">
    <source>
        <dbReference type="ARBA" id="ARBA00016984"/>
    </source>
</evidence>
<evidence type="ECO:0000256" key="6">
    <source>
        <dbReference type="ARBA" id="ARBA00022982"/>
    </source>
</evidence>
<dbReference type="RefSeq" id="WP_068898768.1">
    <property type="nucleotide sequence ID" value="NZ_JBHUIF010000032.1"/>
</dbReference>
<name>A0A1C3ERK1_9GAMM</name>
<comment type="subcellular location">
    <subcellularLocation>
        <location evidence="1">Periplasm</location>
    </subcellularLocation>
</comment>
<sequence length="144" mass="15695">MKKVLLILSLLLPAFSIMAAEHEVKMLNGGPEGAMVFSPAYLKINVGDTVKFVPTDIGHNSESIFSPDGGASWKGELNKPVSATFDKEGVYAYQCTPHAIMAMVGIIQVGDASNKDDFMKYVDTKEGEFAINKGRFKTYAEQVK</sequence>
<keyword evidence="3" id="KW-0813">Transport</keyword>
<keyword evidence="10" id="KW-0732">Signal</keyword>
<feature type="binding site" evidence="9">
    <location>
        <position position="98"/>
    </location>
    <ligand>
        <name>Cu cation</name>
        <dbReference type="ChEBI" id="CHEBI:23378"/>
    </ligand>
</feature>
<keyword evidence="13" id="KW-1185">Reference proteome</keyword>
<evidence type="ECO:0000256" key="1">
    <source>
        <dbReference type="ARBA" id="ARBA00004418"/>
    </source>
</evidence>
<reference evidence="12 13" key="1">
    <citation type="submission" date="2016-05" db="EMBL/GenBank/DDBJ databases">
        <title>Genomic Taxonomy of the Vibrionaceae.</title>
        <authorList>
            <person name="Gomez-Gil B."/>
            <person name="Enciso-Ibarra J."/>
        </authorList>
    </citation>
    <scope>NUCLEOTIDE SEQUENCE [LARGE SCALE GENOMIC DNA]</scope>
    <source>
        <strain evidence="12 13">CAIM 1920</strain>
    </source>
</reference>
<dbReference type="GO" id="GO:0042597">
    <property type="term" value="C:periplasmic space"/>
    <property type="evidence" value="ECO:0007669"/>
    <property type="project" value="UniProtKB-SubCell"/>
</dbReference>